<dbReference type="InterPro" id="IPR050490">
    <property type="entry name" value="Bact_solute-bd_prot1"/>
</dbReference>
<dbReference type="PANTHER" id="PTHR43649:SF29">
    <property type="entry name" value="OSMOPROTECTIVE COMPOUNDS-BINDING PROTEIN GGTB"/>
    <property type="match status" value="1"/>
</dbReference>
<dbReference type="PANTHER" id="PTHR43649">
    <property type="entry name" value="ARABINOSE-BINDING PROTEIN-RELATED"/>
    <property type="match status" value="1"/>
</dbReference>
<accession>A0A3Q9FTN3</accession>
<sequence>MRTATRTSLRATRAARTPRRADGGAGARRGALALAVAGALALTAAGCGDGGGDKDKSGDKPAPGRSDLITHTVQLPKLNGQKLKVTAVWTGVEQKSFTKVLDEFAKRTGAEVAYVPSGDDMAAFIGSKVAGGDPPDVAMLQQPGALREFAGKGWLKPLSEEARAQLNKNFPQGWQDLGSADGKQYGVYFKASNKSLVWYNTKIFTAAGVKTPATWPEFLRTAQAVADFGVSPVSVGGADGWTLTDWFENVYLSQAGPEKYDQLAQHKIKWTDPSVKDALTTLGRLFGKKELLAGGQEGALQAQFPTSVTQTFSGGEKAKAAMVFEGDFAAANITAAKAKIGTDAKVFPFPAVGGRAPVVTGGDVGVALKDGQAAQALLTFLASTDAAGIWAREGGFISANKNLDLASYPDDVQRSIAKALVSAGDSFRFDMSDQAPAAFGGKPGQGEWKDLQDFLRNPADVEGTQQRLESDAAKAFKN</sequence>
<evidence type="ECO:0000313" key="5">
    <source>
        <dbReference type="Proteomes" id="UP000267900"/>
    </source>
</evidence>
<feature type="compositionally biased region" description="Low complexity" evidence="3">
    <location>
        <begin position="1"/>
        <end position="15"/>
    </location>
</feature>
<evidence type="ECO:0000313" key="4">
    <source>
        <dbReference type="EMBL" id="AZQ71841.1"/>
    </source>
</evidence>
<keyword evidence="5" id="KW-1185">Reference proteome</keyword>
<organism evidence="4 5">
    <name type="scientific">Streptomyces luteoverticillatus</name>
    <name type="common">Streptoverticillium luteoverticillatus</name>
    <dbReference type="NCBI Taxonomy" id="66425"/>
    <lineage>
        <taxon>Bacteria</taxon>
        <taxon>Bacillati</taxon>
        <taxon>Actinomycetota</taxon>
        <taxon>Actinomycetes</taxon>
        <taxon>Kitasatosporales</taxon>
        <taxon>Streptomycetaceae</taxon>
        <taxon>Streptomyces</taxon>
    </lineage>
</organism>
<feature type="region of interest" description="Disordered" evidence="3">
    <location>
        <begin position="47"/>
        <end position="67"/>
    </location>
</feature>
<dbReference type="AlphaFoldDB" id="A0A3Q9FTN3"/>
<dbReference type="InterPro" id="IPR006059">
    <property type="entry name" value="SBP"/>
</dbReference>
<protein>
    <submittedName>
        <fullName evidence="4">Carbohydrate ABC transporter substrate-binding protein</fullName>
    </submittedName>
</protein>
<dbReference type="RefSeq" id="WP_126914392.1">
    <property type="nucleotide sequence ID" value="NZ_CP034587.1"/>
</dbReference>
<gene>
    <name evidence="4" type="ORF">EKH77_12045</name>
</gene>
<comment type="similarity">
    <text evidence="1">Belongs to the bacterial solute-binding protein 1 family.</text>
</comment>
<reference evidence="4 5" key="1">
    <citation type="submission" date="2018-12" db="EMBL/GenBank/DDBJ databases">
        <title>The whole draft genome of Streptomyce luteoverticillatus CGMCC 15060.</title>
        <authorList>
            <person name="Feng Z."/>
            <person name="Chen G."/>
            <person name="Zhang J."/>
            <person name="Zhu H."/>
            <person name="Yu X."/>
            <person name="Zhang W."/>
            <person name="Zhang X."/>
        </authorList>
    </citation>
    <scope>NUCLEOTIDE SEQUENCE [LARGE SCALE GENOMIC DNA]</scope>
    <source>
        <strain evidence="4 5">CGMCC 15060</strain>
    </source>
</reference>
<dbReference type="OrthoDB" id="3507433at2"/>
<dbReference type="SUPFAM" id="SSF53850">
    <property type="entry name" value="Periplasmic binding protein-like II"/>
    <property type="match status" value="1"/>
</dbReference>
<keyword evidence="2" id="KW-0813">Transport</keyword>
<dbReference type="Proteomes" id="UP000267900">
    <property type="component" value="Chromosome"/>
</dbReference>
<proteinExistence type="inferred from homology"/>
<feature type="region of interest" description="Disordered" evidence="3">
    <location>
        <begin position="1"/>
        <end position="26"/>
    </location>
</feature>
<name>A0A3Q9FTN3_STRLT</name>
<dbReference type="Pfam" id="PF13416">
    <property type="entry name" value="SBP_bac_8"/>
    <property type="match status" value="1"/>
</dbReference>
<dbReference type="Gene3D" id="3.40.190.10">
    <property type="entry name" value="Periplasmic binding protein-like II"/>
    <property type="match status" value="2"/>
</dbReference>
<evidence type="ECO:0000256" key="1">
    <source>
        <dbReference type="ARBA" id="ARBA00008520"/>
    </source>
</evidence>
<evidence type="ECO:0000256" key="2">
    <source>
        <dbReference type="ARBA" id="ARBA00022448"/>
    </source>
</evidence>
<dbReference type="EMBL" id="CP034587">
    <property type="protein sequence ID" value="AZQ71841.1"/>
    <property type="molecule type" value="Genomic_DNA"/>
</dbReference>
<evidence type="ECO:0000256" key="3">
    <source>
        <dbReference type="SAM" id="MobiDB-lite"/>
    </source>
</evidence>